<evidence type="ECO:0000256" key="1">
    <source>
        <dbReference type="SAM" id="Phobius"/>
    </source>
</evidence>
<dbReference type="AlphaFoldDB" id="A0A9Q3YG89"/>
<name>A0A9Q3YG89_VIBPH</name>
<reference evidence="2" key="1">
    <citation type="submission" date="2020-09" db="EMBL/GenBank/DDBJ databases">
        <title>Genome sequence of Vibrio parahaemolyticus isolates.</title>
        <authorList>
            <person name="Hammerl J.A."/>
            <person name="Strauch E."/>
        </authorList>
    </citation>
    <scope>NUCLEOTIDE SEQUENCE</scope>
    <source>
        <strain evidence="2">17-VB00146</strain>
    </source>
</reference>
<keyword evidence="1" id="KW-1133">Transmembrane helix</keyword>
<gene>
    <name evidence="2" type="ORF">IB292_03285</name>
</gene>
<feature type="transmembrane region" description="Helical" evidence="1">
    <location>
        <begin position="12"/>
        <end position="35"/>
    </location>
</feature>
<dbReference type="Proteomes" id="UP000726777">
    <property type="component" value="Unassembled WGS sequence"/>
</dbReference>
<proteinExistence type="predicted"/>
<evidence type="ECO:0000313" key="3">
    <source>
        <dbReference type="Proteomes" id="UP000726777"/>
    </source>
</evidence>
<dbReference type="RefSeq" id="WP_228085727.1">
    <property type="nucleotide sequence ID" value="NZ_JACVHL010000002.1"/>
</dbReference>
<accession>A0A9Q3YG89</accession>
<organism evidence="2 3">
    <name type="scientific">Vibrio parahaemolyticus</name>
    <dbReference type="NCBI Taxonomy" id="670"/>
    <lineage>
        <taxon>Bacteria</taxon>
        <taxon>Pseudomonadati</taxon>
        <taxon>Pseudomonadota</taxon>
        <taxon>Gammaproteobacteria</taxon>
        <taxon>Vibrionales</taxon>
        <taxon>Vibrionaceae</taxon>
        <taxon>Vibrio</taxon>
    </lineage>
</organism>
<protein>
    <submittedName>
        <fullName evidence="2">Uncharacterized protein</fullName>
    </submittedName>
</protein>
<sequence>MIRAVVRKESEFYTKTNVLIALCSGCISTLLFFYFTPIMPLWGLALSLISISIAVLHHLASVDEVNSSRKELHDKLVVKSKEYLIAYSQSPELKIGEREIALQILNDKYQGWSLGVHNDN</sequence>
<comment type="caution">
    <text evidence="2">The sequence shown here is derived from an EMBL/GenBank/DDBJ whole genome shotgun (WGS) entry which is preliminary data.</text>
</comment>
<dbReference type="EMBL" id="JACVHL010000002">
    <property type="protein sequence ID" value="MCC3804056.1"/>
    <property type="molecule type" value="Genomic_DNA"/>
</dbReference>
<evidence type="ECO:0000313" key="2">
    <source>
        <dbReference type="EMBL" id="MCC3804056.1"/>
    </source>
</evidence>
<keyword evidence="1" id="KW-0812">Transmembrane</keyword>
<keyword evidence="1" id="KW-0472">Membrane</keyword>
<feature type="transmembrane region" description="Helical" evidence="1">
    <location>
        <begin position="41"/>
        <end position="60"/>
    </location>
</feature>